<dbReference type="InterPro" id="IPR006068">
    <property type="entry name" value="ATPase_P-typ_cation-transptr_C"/>
</dbReference>
<evidence type="ECO:0000256" key="8">
    <source>
        <dbReference type="ARBA" id="ARBA00049360"/>
    </source>
</evidence>
<dbReference type="InterPro" id="IPR001757">
    <property type="entry name" value="P_typ_ATPase"/>
</dbReference>
<evidence type="ECO:0000256" key="2">
    <source>
        <dbReference type="ARBA" id="ARBA00022692"/>
    </source>
</evidence>
<keyword evidence="4" id="KW-0067">ATP-binding</keyword>
<dbReference type="PANTHER" id="PTHR42861">
    <property type="entry name" value="CALCIUM-TRANSPORTING ATPASE"/>
    <property type="match status" value="1"/>
</dbReference>
<dbReference type="Pfam" id="PF00122">
    <property type="entry name" value="E1-E2_ATPase"/>
    <property type="match status" value="1"/>
</dbReference>
<keyword evidence="7 9" id="KW-0472">Membrane</keyword>
<dbReference type="InterPro" id="IPR044492">
    <property type="entry name" value="P_typ_ATPase_HD_dom"/>
</dbReference>
<dbReference type="Gene3D" id="3.40.50.1000">
    <property type="entry name" value="HAD superfamily/HAD-like"/>
    <property type="match status" value="1"/>
</dbReference>
<keyword evidence="3" id="KW-0547">Nucleotide-binding</keyword>
<evidence type="ECO:0000259" key="10">
    <source>
        <dbReference type="Pfam" id="PF00122"/>
    </source>
</evidence>
<dbReference type="InterPro" id="IPR036412">
    <property type="entry name" value="HAD-like_sf"/>
</dbReference>
<evidence type="ECO:0000256" key="4">
    <source>
        <dbReference type="ARBA" id="ARBA00022840"/>
    </source>
</evidence>
<protein>
    <submittedName>
        <fullName evidence="12">HAD-IC family P-type ATPase</fullName>
    </submittedName>
</protein>
<dbReference type="Gene3D" id="2.70.150.10">
    <property type="entry name" value="Calcium-transporting ATPase, cytoplasmic transduction domain A"/>
    <property type="match status" value="1"/>
</dbReference>
<comment type="subcellular location">
    <subcellularLocation>
        <location evidence="1">Cell membrane</location>
        <topology evidence="1">Multi-pass membrane protein</topology>
    </subcellularLocation>
</comment>
<dbReference type="InterPro" id="IPR023214">
    <property type="entry name" value="HAD_sf"/>
</dbReference>
<evidence type="ECO:0000256" key="6">
    <source>
        <dbReference type="ARBA" id="ARBA00022989"/>
    </source>
</evidence>
<dbReference type="InterPro" id="IPR059000">
    <property type="entry name" value="ATPase_P-type_domA"/>
</dbReference>
<dbReference type="Pfam" id="PF00689">
    <property type="entry name" value="Cation_ATPase_C"/>
    <property type="match status" value="1"/>
</dbReference>
<keyword evidence="5" id="KW-1278">Translocase</keyword>
<dbReference type="SFLD" id="SFLDG00002">
    <property type="entry name" value="C1.7:_P-type_atpase_like"/>
    <property type="match status" value="1"/>
</dbReference>
<feature type="transmembrane region" description="Helical" evidence="9">
    <location>
        <begin position="676"/>
        <end position="694"/>
    </location>
</feature>
<dbReference type="InterPro" id="IPR018303">
    <property type="entry name" value="ATPase_P-typ_P_site"/>
</dbReference>
<evidence type="ECO:0000256" key="5">
    <source>
        <dbReference type="ARBA" id="ARBA00022967"/>
    </source>
</evidence>
<dbReference type="Gene3D" id="1.20.1110.10">
    <property type="entry name" value="Calcium-transporting ATPase, transmembrane domain"/>
    <property type="match status" value="1"/>
</dbReference>
<dbReference type="NCBIfam" id="TIGR01494">
    <property type="entry name" value="ATPase_P-type"/>
    <property type="match status" value="1"/>
</dbReference>
<dbReference type="Proteomes" id="UP001250214">
    <property type="component" value="Unassembled WGS sequence"/>
</dbReference>
<dbReference type="PROSITE" id="PS00154">
    <property type="entry name" value="ATPASE_E1_E2"/>
    <property type="match status" value="1"/>
</dbReference>
<dbReference type="InterPro" id="IPR008250">
    <property type="entry name" value="ATPase_P-typ_transduc_dom_A_sf"/>
</dbReference>
<dbReference type="SFLD" id="SFLDS00003">
    <property type="entry name" value="Haloacid_Dehalogenase"/>
    <property type="match status" value="1"/>
</dbReference>
<dbReference type="SUPFAM" id="SSF81653">
    <property type="entry name" value="Calcium ATPase, transduction domain A"/>
    <property type="match status" value="1"/>
</dbReference>
<dbReference type="Gene3D" id="3.40.1110.10">
    <property type="entry name" value="Calcium-transporting ATPase, cytoplasmic domain N"/>
    <property type="match status" value="1"/>
</dbReference>
<gene>
    <name evidence="12" type="ORF">RIF23_01310</name>
</gene>
<keyword evidence="6 9" id="KW-1133">Transmembrane helix</keyword>
<dbReference type="EMBL" id="JAVLVT010000001">
    <property type="protein sequence ID" value="MDS1268925.1"/>
    <property type="molecule type" value="Genomic_DNA"/>
</dbReference>
<dbReference type="PRINTS" id="PR00120">
    <property type="entry name" value="HATPASE"/>
</dbReference>
<keyword evidence="2 9" id="KW-0812">Transmembrane</keyword>
<dbReference type="SFLD" id="SFLDF00027">
    <property type="entry name" value="p-type_atpase"/>
    <property type="match status" value="1"/>
</dbReference>
<dbReference type="SUPFAM" id="SSF81665">
    <property type="entry name" value="Calcium ATPase, transmembrane domain M"/>
    <property type="match status" value="1"/>
</dbReference>
<proteinExistence type="predicted"/>
<feature type="transmembrane region" description="Helical" evidence="9">
    <location>
        <begin position="802"/>
        <end position="820"/>
    </location>
</feature>
<feature type="transmembrane region" description="Helical" evidence="9">
    <location>
        <begin position="52"/>
        <end position="70"/>
    </location>
</feature>
<feature type="domain" description="Cation-transporting P-type ATPase C-terminal" evidence="11">
    <location>
        <begin position="669"/>
        <end position="818"/>
    </location>
</feature>
<name>A0ABU2H282_9ACTN</name>
<reference evidence="13" key="1">
    <citation type="submission" date="2023-07" db="EMBL/GenBank/DDBJ databases">
        <title>Novel species in the genus Lipingzhangella isolated from Sambhar Salt Lake.</title>
        <authorList>
            <person name="Jiya N."/>
            <person name="Kajale S."/>
            <person name="Sharma A."/>
        </authorList>
    </citation>
    <scope>NUCLEOTIDE SEQUENCE [LARGE SCALE GENOMIC DNA]</scope>
    <source>
        <strain evidence="13">LS1_29</strain>
    </source>
</reference>
<evidence type="ECO:0000256" key="7">
    <source>
        <dbReference type="ARBA" id="ARBA00023136"/>
    </source>
</evidence>
<evidence type="ECO:0000256" key="3">
    <source>
        <dbReference type="ARBA" id="ARBA00022741"/>
    </source>
</evidence>
<accession>A0ABU2H282</accession>
<feature type="transmembrane region" description="Helical" evidence="9">
    <location>
        <begin position="706"/>
        <end position="728"/>
    </location>
</feature>
<dbReference type="PRINTS" id="PR00119">
    <property type="entry name" value="CATATPASE"/>
</dbReference>
<comment type="catalytic activity">
    <reaction evidence="8">
        <text>ATP + H2O = ADP + phosphate + H(+)</text>
        <dbReference type="Rhea" id="RHEA:13065"/>
        <dbReference type="ChEBI" id="CHEBI:15377"/>
        <dbReference type="ChEBI" id="CHEBI:15378"/>
        <dbReference type="ChEBI" id="CHEBI:30616"/>
        <dbReference type="ChEBI" id="CHEBI:43474"/>
        <dbReference type="ChEBI" id="CHEBI:456216"/>
    </reaction>
</comment>
<feature type="transmembrane region" description="Helical" evidence="9">
    <location>
        <begin position="281"/>
        <end position="306"/>
    </location>
</feature>
<feature type="transmembrane region" description="Helical" evidence="9">
    <location>
        <begin position="223"/>
        <end position="243"/>
    </location>
</feature>
<dbReference type="InterPro" id="IPR023298">
    <property type="entry name" value="ATPase_P-typ_TM_dom_sf"/>
</dbReference>
<evidence type="ECO:0000313" key="13">
    <source>
        <dbReference type="Proteomes" id="UP001250214"/>
    </source>
</evidence>
<evidence type="ECO:0000256" key="1">
    <source>
        <dbReference type="ARBA" id="ARBA00004651"/>
    </source>
</evidence>
<feature type="transmembrane region" description="Helical" evidence="9">
    <location>
        <begin position="651"/>
        <end position="670"/>
    </location>
</feature>
<dbReference type="RefSeq" id="WP_310910433.1">
    <property type="nucleotide sequence ID" value="NZ_JAVLVT010000001.1"/>
</dbReference>
<comment type="caution">
    <text evidence="12">The sequence shown here is derived from an EMBL/GenBank/DDBJ whole genome shotgun (WGS) entry which is preliminary data.</text>
</comment>
<evidence type="ECO:0000313" key="12">
    <source>
        <dbReference type="EMBL" id="MDS1268925.1"/>
    </source>
</evidence>
<feature type="domain" description="P-type ATPase A" evidence="10">
    <location>
        <begin position="110"/>
        <end position="205"/>
    </location>
</feature>
<dbReference type="SUPFAM" id="SSF56784">
    <property type="entry name" value="HAD-like"/>
    <property type="match status" value="1"/>
</dbReference>
<feature type="transmembrane region" description="Helical" evidence="9">
    <location>
        <begin position="76"/>
        <end position="94"/>
    </location>
</feature>
<dbReference type="InterPro" id="IPR023299">
    <property type="entry name" value="ATPase_P-typ_cyto_dom_N"/>
</dbReference>
<feature type="transmembrane region" description="Helical" evidence="9">
    <location>
        <begin position="763"/>
        <end position="782"/>
    </location>
</feature>
<organism evidence="12 13">
    <name type="scientific">Lipingzhangella rawalii</name>
    <dbReference type="NCBI Taxonomy" id="2055835"/>
    <lineage>
        <taxon>Bacteria</taxon>
        <taxon>Bacillati</taxon>
        <taxon>Actinomycetota</taxon>
        <taxon>Actinomycetes</taxon>
        <taxon>Streptosporangiales</taxon>
        <taxon>Nocardiopsidaceae</taxon>
        <taxon>Lipingzhangella</taxon>
    </lineage>
</organism>
<evidence type="ECO:0000256" key="9">
    <source>
        <dbReference type="SAM" id="Phobius"/>
    </source>
</evidence>
<keyword evidence="13" id="KW-1185">Reference proteome</keyword>
<evidence type="ECO:0000259" key="11">
    <source>
        <dbReference type="Pfam" id="PF00689"/>
    </source>
</evidence>
<feature type="transmembrane region" description="Helical" evidence="9">
    <location>
        <begin position="740"/>
        <end position="758"/>
    </location>
</feature>
<sequence>MDEAVGGRDAPVVSELTGLTAAEVAHRQAQGLSNDVPLRASRSLVQIIRANVFTRINALIAVLFGIIAIIGPVQDGLFALVIVINTLIGIVQELRAKRTLDRLAIINATRPRVLRDGELRDVSTREIVVDDVIDFALGDQAVVDGVVVSAVGLEVDESLLTGEAEPVRKRPGDDVLSGSYVVAGRARLRATRVGRDSYAARLTEAASRFTLVRSELREGIDRILRWITWLLIPVGGLLIYSQLVRSADAGHAATQAELSGLASYLGLDLVSPAFADALRGMVAALVTMIPEGLVLLVSIALAVGVVRLGRRGCLVEELPAIEGLARVDVICADKTGTLTEPGMRLREVRTLPTAPLGSAPAEVEAVDVLSALAASDPRPNQSMAAIAAGCPPPPPWPVVSQAPFSSARKWSGVSFAHDEGEHHWILGAPEVVLNHAGSAQGRDPAEILATADEIAGRGARVLLLAQAGDRPDPHEPLPEVRPYALVVLEQRLRADARDTVAYFTDQDVDVKIVSGDTPASVGAVARELNLVRHRAIDAQHLATDPQALADQTTSAAAFGRVSPEGKRSLVRALHGRGHTVAMTGDGVNDVLALKEADVGIAMGSGSPAARSVAQIVLLNNRFAALPRIVAEGRRVIGNIERVATLFLTKTVYSVTVATVVGLLGVAYPFFPRHATLINALTFGIPAFFLALAPNRERARPGFVSRTLRLAIPAGLLAGIATTTTYLLVLGDGTPPDLTDRTAAVITLSVVTMWVLLLVAKPYVWWKVVLVASMGGLLVAVMMVPPAQEFFALDPSDPTKVTIALVVAVIAAAWITVIRIADDRWLDRFLHRGAATPDTSLPQTSADQVTTPAR</sequence>
<dbReference type="Pfam" id="PF00702">
    <property type="entry name" value="Hydrolase"/>
    <property type="match status" value="1"/>
</dbReference>